<keyword evidence="1" id="KW-0732">Signal</keyword>
<keyword evidence="4" id="KW-1185">Reference proteome</keyword>
<comment type="caution">
    <text evidence="3">The sequence shown here is derived from an EMBL/GenBank/DDBJ whole genome shotgun (WGS) entry which is preliminary data.</text>
</comment>
<evidence type="ECO:0000313" key="4">
    <source>
        <dbReference type="Proteomes" id="UP000822688"/>
    </source>
</evidence>
<proteinExistence type="predicted"/>
<dbReference type="SUPFAM" id="SSF53474">
    <property type="entry name" value="alpha/beta-Hydrolases"/>
    <property type="match status" value="1"/>
</dbReference>
<feature type="signal peptide" evidence="1">
    <location>
        <begin position="1"/>
        <end position="28"/>
    </location>
</feature>
<organism evidence="3 4">
    <name type="scientific">Ceratodon purpureus</name>
    <name type="common">Fire moss</name>
    <name type="synonym">Dicranum purpureum</name>
    <dbReference type="NCBI Taxonomy" id="3225"/>
    <lineage>
        <taxon>Eukaryota</taxon>
        <taxon>Viridiplantae</taxon>
        <taxon>Streptophyta</taxon>
        <taxon>Embryophyta</taxon>
        <taxon>Bryophyta</taxon>
        <taxon>Bryophytina</taxon>
        <taxon>Bryopsida</taxon>
        <taxon>Dicranidae</taxon>
        <taxon>Pseudoditrichales</taxon>
        <taxon>Ditrichaceae</taxon>
        <taxon>Ceratodon</taxon>
    </lineage>
</organism>
<evidence type="ECO:0000256" key="1">
    <source>
        <dbReference type="SAM" id="SignalP"/>
    </source>
</evidence>
<evidence type="ECO:0000313" key="3">
    <source>
        <dbReference type="EMBL" id="KAG0593376.1"/>
    </source>
</evidence>
<dbReference type="Proteomes" id="UP000822688">
    <property type="component" value="Chromosome 1"/>
</dbReference>
<dbReference type="GO" id="GO:0006629">
    <property type="term" value="P:lipid metabolic process"/>
    <property type="evidence" value="ECO:0007669"/>
    <property type="project" value="InterPro"/>
</dbReference>
<dbReference type="Gene3D" id="3.40.50.1820">
    <property type="entry name" value="alpha/beta hydrolase"/>
    <property type="match status" value="1"/>
</dbReference>
<accession>A0A8T0JDC8</accession>
<feature type="domain" description="Fungal lipase-type" evidence="2">
    <location>
        <begin position="112"/>
        <end position="246"/>
    </location>
</feature>
<dbReference type="OrthoDB" id="1937028at2759"/>
<dbReference type="AlphaFoldDB" id="A0A8T0JDC8"/>
<evidence type="ECO:0000259" key="2">
    <source>
        <dbReference type="Pfam" id="PF01764"/>
    </source>
</evidence>
<name>A0A8T0JDC8_CERPU</name>
<feature type="chain" id="PRO_5035745371" description="Fungal lipase-type domain-containing protein" evidence="1">
    <location>
        <begin position="29"/>
        <end position="333"/>
    </location>
</feature>
<dbReference type="InterPro" id="IPR002921">
    <property type="entry name" value="Fungal_lipase-type"/>
</dbReference>
<gene>
    <name evidence="3" type="ORF">KC19_1G324800</name>
</gene>
<dbReference type="Pfam" id="PF01764">
    <property type="entry name" value="Lipase_3"/>
    <property type="match status" value="1"/>
</dbReference>
<dbReference type="InterPro" id="IPR029058">
    <property type="entry name" value="AB_hydrolase_fold"/>
</dbReference>
<reference evidence="3" key="1">
    <citation type="submission" date="2020-06" db="EMBL/GenBank/DDBJ databases">
        <title>WGS assembly of Ceratodon purpureus strain R40.</title>
        <authorList>
            <person name="Carey S.B."/>
            <person name="Jenkins J."/>
            <person name="Shu S."/>
            <person name="Lovell J.T."/>
            <person name="Sreedasyam A."/>
            <person name="Maumus F."/>
            <person name="Tiley G.P."/>
            <person name="Fernandez-Pozo N."/>
            <person name="Barry K."/>
            <person name="Chen C."/>
            <person name="Wang M."/>
            <person name="Lipzen A."/>
            <person name="Daum C."/>
            <person name="Saski C.A."/>
            <person name="Payton A.C."/>
            <person name="Mcbreen J.C."/>
            <person name="Conrad R.E."/>
            <person name="Kollar L.M."/>
            <person name="Olsson S."/>
            <person name="Huttunen S."/>
            <person name="Landis J.B."/>
            <person name="Wickett N.J."/>
            <person name="Johnson M.G."/>
            <person name="Rensing S.A."/>
            <person name="Grimwood J."/>
            <person name="Schmutz J."/>
            <person name="Mcdaniel S.F."/>
        </authorList>
    </citation>
    <scope>NUCLEOTIDE SEQUENCE</scope>
    <source>
        <strain evidence="3">R40</strain>
    </source>
</reference>
<sequence length="333" mass="36308">MTITRVKLSFTKVWLPILLLVYLHRVGASQGENAWEWIISRLTELDGPAFRDQVASSLVQMSANAYRYPDTATVDIPSWVLSSKVMPIAPAGGGVHAQVYEEENGGADGRIVVAFRGTQIGKTIDCDADLCADARLWETPGREKCPPPAGMCEKFDDATLDYLSQAVQYTQKALDAYPSTSLLLTGHSLGAGLAVLVSASLSAKHGAIPVIAFSAVGTRTALQVRNLTLDAEHRKKIIIIANQWDEVMRTSWDDQLGLLCLYKTTLNSYCEKCFESPTCAFDAVSTGRSMVEVEGVSSANNSNCKRCFLTTHYLAKVMDIIQKGTQPTCEFIA</sequence>
<protein>
    <recommendedName>
        <fullName evidence="2">Fungal lipase-type domain-containing protein</fullName>
    </recommendedName>
</protein>
<dbReference type="EMBL" id="CM026421">
    <property type="protein sequence ID" value="KAG0593376.1"/>
    <property type="molecule type" value="Genomic_DNA"/>
</dbReference>